<dbReference type="InterPro" id="IPR026483">
    <property type="entry name" value="Cas_Csx17"/>
</dbReference>
<sequence length="354" mass="39677">MNEIVLQGCTPEPLMSYLKSLGIFRIIAQQKDPDARSLWKQDTFTIHSSIVDQEKIQKFFLDEYQPTPIVAPWNGGSGFFTGDNKKAIELISNSNSPRFTKYRMVITKVKEVLNINEIKKKPDKEIKKQLLEKYRKGFPDFALDWLDAVYVLTSENPKFPPILGTGGNDGRLDFTQNFMQQLLKIIPVYENAEVDNSNLKKNSQDWLGLSIFDRGSPKLIQDAAIGQYNPGGSGGANMDRGFNASSLVNPWDYILMMEGAIVFAGSVARKISTDSREKAIYPFTVSSSSVGYATAVESEETSLSRAEIWVPIWERSISISELQHLFSEGRAQFGKYQAKTGLQFVRAISSLGVD</sequence>
<dbReference type="Proteomes" id="UP000179266">
    <property type="component" value="Unassembled WGS sequence"/>
</dbReference>
<protein>
    <submittedName>
        <fullName evidence="1">Type I-U CRISPR-associated protein Csx17</fullName>
    </submittedName>
</protein>
<evidence type="ECO:0000313" key="2">
    <source>
        <dbReference type="Proteomes" id="UP000179266"/>
    </source>
</evidence>
<dbReference type="NCBIfam" id="TIGR04113">
    <property type="entry name" value="cas_csx17"/>
    <property type="match status" value="1"/>
</dbReference>
<dbReference type="AlphaFoldDB" id="A0A1F7RSZ0"/>
<comment type="caution">
    <text evidence="1">The sequence shown here is derived from an EMBL/GenBank/DDBJ whole genome shotgun (WGS) entry which is preliminary data.</text>
</comment>
<evidence type="ECO:0000313" key="1">
    <source>
        <dbReference type="EMBL" id="OGL44675.1"/>
    </source>
</evidence>
<organism evidence="1 2">
    <name type="scientific">Candidatus Schekmanbacteria bacterium RBG_13_48_7</name>
    <dbReference type="NCBI Taxonomy" id="1817878"/>
    <lineage>
        <taxon>Bacteria</taxon>
        <taxon>Candidatus Schekmaniibacteriota</taxon>
    </lineage>
</organism>
<dbReference type="EMBL" id="MGDD01000212">
    <property type="protein sequence ID" value="OGL44675.1"/>
    <property type="molecule type" value="Genomic_DNA"/>
</dbReference>
<feature type="non-terminal residue" evidence="1">
    <location>
        <position position="354"/>
    </location>
</feature>
<reference evidence="1 2" key="1">
    <citation type="journal article" date="2016" name="Nat. Commun.">
        <title>Thousands of microbial genomes shed light on interconnected biogeochemical processes in an aquifer system.</title>
        <authorList>
            <person name="Anantharaman K."/>
            <person name="Brown C.T."/>
            <person name="Hug L.A."/>
            <person name="Sharon I."/>
            <person name="Castelle C.J."/>
            <person name="Probst A.J."/>
            <person name="Thomas B.C."/>
            <person name="Singh A."/>
            <person name="Wilkins M.J."/>
            <person name="Karaoz U."/>
            <person name="Brodie E.L."/>
            <person name="Williams K.H."/>
            <person name="Hubbard S.S."/>
            <person name="Banfield J.F."/>
        </authorList>
    </citation>
    <scope>NUCLEOTIDE SEQUENCE [LARGE SCALE GENOMIC DNA]</scope>
</reference>
<proteinExistence type="predicted"/>
<gene>
    <name evidence="1" type="ORF">A2161_16135</name>
</gene>
<name>A0A1F7RSZ0_9BACT</name>
<accession>A0A1F7RSZ0</accession>